<protein>
    <recommendedName>
        <fullName evidence="2">DUF7905 domain-containing protein</fullName>
    </recommendedName>
</protein>
<feature type="compositionally biased region" description="Polar residues" evidence="1">
    <location>
        <begin position="264"/>
        <end position="275"/>
    </location>
</feature>
<feature type="region of interest" description="Disordered" evidence="1">
    <location>
        <begin position="254"/>
        <end position="275"/>
    </location>
</feature>
<dbReference type="OrthoDB" id="4739136at2759"/>
<dbReference type="AlphaFoldDB" id="A0A9P6KF60"/>
<dbReference type="Pfam" id="PF25482">
    <property type="entry name" value="DUF7905"/>
    <property type="match status" value="1"/>
</dbReference>
<dbReference type="InterPro" id="IPR057227">
    <property type="entry name" value="DUF7905"/>
</dbReference>
<evidence type="ECO:0000256" key="1">
    <source>
        <dbReference type="SAM" id="MobiDB-lite"/>
    </source>
</evidence>
<sequence>MDVDDEAAQEWLSGLGSGIAPLQPLTMDTSSYWLVPPYVSEDAIDSRLLRIGEETGTNLQYSSHDGLIHIIGSEDCVRRATLHLDRLSLICQKEIESEQRSRRTTGWARPEREKTDVEKRLAKRREEEEMEMRKYQGLPGEKCPFTACFLCPSRVLITRRLGSDLAGLHPLRTECKSFIWIEDSELTAQHERILHNLEKPSKLIQIRLVIEPPAPYFGGSKFNNPPKFLKAEAVADYGNLVEVDLNLKNVFKDGRSDGMGGPHNQPSSTQSHSGVTLSREAYMASMKYMESIKESNTRRMNEALTSVLGHLRLTDHEIKMRIRLGQTALKVYPRAEIFQIEDLDTKVIQNERLESEFFPFFISSKKEYETILQKLGPTTPGGRTHDPETSWVLVVERMYGSHHAELQLDVTFRDNGKVALWNSLAEVSVPLEIRNLSSEKRYTWAWTIVSGRRLNADKFSPEGAFVETLTLEKR</sequence>
<feature type="domain" description="DUF7905" evidence="2">
    <location>
        <begin position="286"/>
        <end position="472"/>
    </location>
</feature>
<keyword evidence="4" id="KW-1185">Reference proteome</keyword>
<evidence type="ECO:0000259" key="2">
    <source>
        <dbReference type="Pfam" id="PF25482"/>
    </source>
</evidence>
<accession>A0A9P6KF60</accession>
<name>A0A9P6KF60_9FUNG</name>
<proteinExistence type="predicted"/>
<dbReference type="Proteomes" id="UP000780801">
    <property type="component" value="Unassembled WGS sequence"/>
</dbReference>
<evidence type="ECO:0000313" key="3">
    <source>
        <dbReference type="EMBL" id="KAF9583299.1"/>
    </source>
</evidence>
<dbReference type="EMBL" id="JAABOA010000744">
    <property type="protein sequence ID" value="KAF9583299.1"/>
    <property type="molecule type" value="Genomic_DNA"/>
</dbReference>
<comment type="caution">
    <text evidence="3">The sequence shown here is derived from an EMBL/GenBank/DDBJ whole genome shotgun (WGS) entry which is preliminary data.</text>
</comment>
<evidence type="ECO:0000313" key="4">
    <source>
        <dbReference type="Proteomes" id="UP000780801"/>
    </source>
</evidence>
<organism evidence="3 4">
    <name type="scientific">Lunasporangiospora selenospora</name>
    <dbReference type="NCBI Taxonomy" id="979761"/>
    <lineage>
        <taxon>Eukaryota</taxon>
        <taxon>Fungi</taxon>
        <taxon>Fungi incertae sedis</taxon>
        <taxon>Mucoromycota</taxon>
        <taxon>Mortierellomycotina</taxon>
        <taxon>Mortierellomycetes</taxon>
        <taxon>Mortierellales</taxon>
        <taxon>Mortierellaceae</taxon>
        <taxon>Lunasporangiospora</taxon>
    </lineage>
</organism>
<gene>
    <name evidence="3" type="ORF">BGW38_009799</name>
</gene>
<reference evidence="3" key="1">
    <citation type="journal article" date="2020" name="Fungal Divers.">
        <title>Resolving the Mortierellaceae phylogeny through synthesis of multi-gene phylogenetics and phylogenomics.</title>
        <authorList>
            <person name="Vandepol N."/>
            <person name="Liber J."/>
            <person name="Desiro A."/>
            <person name="Na H."/>
            <person name="Kennedy M."/>
            <person name="Barry K."/>
            <person name="Grigoriev I.V."/>
            <person name="Miller A.N."/>
            <person name="O'Donnell K."/>
            <person name="Stajich J.E."/>
            <person name="Bonito G."/>
        </authorList>
    </citation>
    <scope>NUCLEOTIDE SEQUENCE</scope>
    <source>
        <strain evidence="3">KOD1015</strain>
    </source>
</reference>